<dbReference type="HAMAP" id="MF_01465">
    <property type="entry name" value="SecY"/>
    <property type="match status" value="1"/>
</dbReference>
<keyword evidence="4 10" id="KW-0812">Transmembrane</keyword>
<dbReference type="FunFam" id="1.10.3370.10:FF:000001">
    <property type="entry name" value="Preprotein translocase subunit SecY"/>
    <property type="match status" value="1"/>
</dbReference>
<keyword evidence="10" id="KW-1003">Cell membrane</keyword>
<evidence type="ECO:0000313" key="14">
    <source>
        <dbReference type="EMBL" id="GAP43245.1"/>
    </source>
</evidence>
<comment type="subcellular location">
    <subcellularLocation>
        <location evidence="10">Cell membrane</location>
        <topology evidence="10">Multi-pass membrane protein</topology>
    </subcellularLocation>
    <subcellularLocation>
        <location evidence="1 12">Membrane</location>
        <topology evidence="1 12">Multi-pass membrane protein</topology>
    </subcellularLocation>
</comment>
<evidence type="ECO:0000256" key="3">
    <source>
        <dbReference type="ARBA" id="ARBA00022448"/>
    </source>
</evidence>
<keyword evidence="5 10" id="KW-0653">Protein transport</keyword>
<dbReference type="PROSITE" id="PS00756">
    <property type="entry name" value="SECY_2"/>
    <property type="match status" value="1"/>
</dbReference>
<dbReference type="InterPro" id="IPR030659">
    <property type="entry name" value="SecY_CS"/>
</dbReference>
<dbReference type="Pfam" id="PF00344">
    <property type="entry name" value="SecY"/>
    <property type="match status" value="1"/>
</dbReference>
<keyword evidence="8 10" id="KW-0472">Membrane</keyword>
<dbReference type="PRINTS" id="PR00303">
    <property type="entry name" value="SECYTRNLCASE"/>
</dbReference>
<feature type="transmembrane region" description="Helical" evidence="10">
    <location>
        <begin position="75"/>
        <end position="100"/>
    </location>
</feature>
<reference evidence="14" key="1">
    <citation type="journal article" date="2015" name="Genome Announc.">
        <title>Draft Genome Sequence of Bacteroidales Strain TBC1, a Novel Isolate from a Methanogenic Wastewater Treatment System.</title>
        <authorList>
            <person name="Tourlousse D.M."/>
            <person name="Matsuura N."/>
            <person name="Sun L."/>
            <person name="Toyonaga M."/>
            <person name="Kuroda K."/>
            <person name="Ohashi A."/>
            <person name="Cruz R."/>
            <person name="Yamaguchi T."/>
            <person name="Sekiguchi Y."/>
        </authorList>
    </citation>
    <scope>NUCLEOTIDE SEQUENCE [LARGE SCALE GENOMIC DNA]</scope>
    <source>
        <strain evidence="14">TBC1</strain>
    </source>
</reference>
<evidence type="ECO:0000256" key="8">
    <source>
        <dbReference type="ARBA" id="ARBA00023136"/>
    </source>
</evidence>
<dbReference type="EMBL" id="DF968182">
    <property type="protein sequence ID" value="GAP43245.1"/>
    <property type="molecule type" value="Genomic_DNA"/>
</dbReference>
<feature type="transmembrane region" description="Helical" evidence="10">
    <location>
        <begin position="405"/>
        <end position="422"/>
    </location>
</feature>
<feature type="transmembrane region" description="Helical" evidence="10">
    <location>
        <begin position="221"/>
        <end position="243"/>
    </location>
</feature>
<feature type="transmembrane region" description="Helical" evidence="10">
    <location>
        <begin position="318"/>
        <end position="339"/>
    </location>
</feature>
<dbReference type="GO" id="GO:0006605">
    <property type="term" value="P:protein targeting"/>
    <property type="evidence" value="ECO:0007669"/>
    <property type="project" value="UniProtKB-UniRule"/>
</dbReference>
<dbReference type="InterPro" id="IPR026593">
    <property type="entry name" value="SecY"/>
</dbReference>
<evidence type="ECO:0000256" key="1">
    <source>
        <dbReference type="ARBA" id="ARBA00004141"/>
    </source>
</evidence>
<feature type="transmembrane region" description="Helical" evidence="10">
    <location>
        <begin position="277"/>
        <end position="298"/>
    </location>
</feature>
<feature type="transmembrane region" description="Helical" evidence="10">
    <location>
        <begin position="21"/>
        <end position="39"/>
    </location>
</feature>
<dbReference type="PROSITE" id="PS00755">
    <property type="entry name" value="SECY_1"/>
    <property type="match status" value="1"/>
</dbReference>
<dbReference type="STRING" id="1678841.TBC1_111395"/>
<dbReference type="InterPro" id="IPR023201">
    <property type="entry name" value="SecY_dom_sf"/>
</dbReference>
<evidence type="ECO:0000256" key="5">
    <source>
        <dbReference type="ARBA" id="ARBA00022927"/>
    </source>
</evidence>
<dbReference type="SUPFAM" id="SSF103491">
    <property type="entry name" value="Preprotein translocase SecY subunit"/>
    <property type="match status" value="1"/>
</dbReference>
<evidence type="ECO:0000256" key="4">
    <source>
        <dbReference type="ARBA" id="ARBA00022692"/>
    </source>
</evidence>
<keyword evidence="6 10" id="KW-1133">Transmembrane helix</keyword>
<feature type="transmembrane region" description="Helical" evidence="10">
    <location>
        <begin position="375"/>
        <end position="393"/>
    </location>
</feature>
<evidence type="ECO:0000256" key="12">
    <source>
        <dbReference type="RuleBase" id="RU003484"/>
    </source>
</evidence>
<evidence type="ECO:0000256" key="11">
    <source>
        <dbReference type="RuleBase" id="RU000537"/>
    </source>
</evidence>
<evidence type="ECO:0000256" key="2">
    <source>
        <dbReference type="ARBA" id="ARBA00005751"/>
    </source>
</evidence>
<dbReference type="RefSeq" id="WP_062040112.1">
    <property type="nucleotide sequence ID" value="NZ_DF968182.1"/>
</dbReference>
<dbReference type="PANTHER" id="PTHR10906">
    <property type="entry name" value="SECY/SEC61-ALPHA FAMILY MEMBER"/>
    <property type="match status" value="1"/>
</dbReference>
<keyword evidence="15" id="KW-1185">Reference proteome</keyword>
<comment type="similarity">
    <text evidence="2 10 13">Belongs to the SecY/SEC61-alpha family.</text>
</comment>
<dbReference type="InterPro" id="IPR002208">
    <property type="entry name" value="SecY/SEC61-alpha"/>
</dbReference>
<evidence type="ECO:0000256" key="7">
    <source>
        <dbReference type="ARBA" id="ARBA00023010"/>
    </source>
</evidence>
<evidence type="ECO:0000256" key="9">
    <source>
        <dbReference type="ARBA" id="ARBA00039733"/>
    </source>
</evidence>
<feature type="transmembrane region" description="Helical" evidence="10">
    <location>
        <begin position="158"/>
        <end position="178"/>
    </location>
</feature>
<keyword evidence="3 10" id="KW-0813">Transport</keyword>
<comment type="subunit">
    <text evidence="10">Component of the Sec protein translocase complex. Heterotrimer consisting of SecY, SecE and SecG subunits. The heterotrimers can form oligomers, although 1 heterotrimer is thought to be able to translocate proteins. Interacts with the ribosome. Interacts with SecDF, and other proteins may be involved. Interacts with SecA.</text>
</comment>
<dbReference type="Gene3D" id="1.10.3370.10">
    <property type="entry name" value="SecY subunit domain"/>
    <property type="match status" value="1"/>
</dbReference>
<dbReference type="Proteomes" id="UP000053091">
    <property type="component" value="Unassembled WGS sequence"/>
</dbReference>
<name>A0A0S7BS64_9BACT</name>
<evidence type="ECO:0000256" key="13">
    <source>
        <dbReference type="RuleBase" id="RU004349"/>
    </source>
</evidence>
<protein>
    <recommendedName>
        <fullName evidence="9 10">Protein translocase subunit SecY</fullName>
    </recommendedName>
</protein>
<dbReference type="GO" id="GO:0065002">
    <property type="term" value="P:intracellular protein transmembrane transport"/>
    <property type="evidence" value="ECO:0007669"/>
    <property type="project" value="UniProtKB-UniRule"/>
</dbReference>
<dbReference type="OrthoDB" id="9809248at2"/>
<proteinExistence type="inferred from homology"/>
<evidence type="ECO:0000256" key="10">
    <source>
        <dbReference type="HAMAP-Rule" id="MF_01465"/>
    </source>
</evidence>
<feature type="transmembrane region" description="Helical" evidence="10">
    <location>
        <begin position="190"/>
        <end position="209"/>
    </location>
</feature>
<gene>
    <name evidence="10" type="primary">secY</name>
    <name evidence="14" type="ORF">TBC1_111395</name>
</gene>
<comment type="function">
    <text evidence="10 11">The central subunit of the protein translocation channel SecYEG. Consists of two halves formed by TMs 1-5 and 6-10. These two domains form a lateral gate at the front which open onto the bilayer between TMs 2 and 7, and are clamped together by SecE at the back. The channel is closed by both a pore ring composed of hydrophobic SecY resides and a short helix (helix 2A) on the extracellular side of the membrane which forms a plug. The plug probably moves laterally to allow the channel to open. The ring and the pore may move independently.</text>
</comment>
<dbReference type="PIRSF" id="PIRSF004557">
    <property type="entry name" value="SecY"/>
    <property type="match status" value="1"/>
</dbReference>
<dbReference type="GO" id="GO:0005886">
    <property type="term" value="C:plasma membrane"/>
    <property type="evidence" value="ECO:0007669"/>
    <property type="project" value="UniProtKB-SubCell"/>
</dbReference>
<dbReference type="PATRIC" id="fig|1678841.3.peg.1568"/>
<dbReference type="AlphaFoldDB" id="A0A0S7BS64"/>
<dbReference type="NCBIfam" id="TIGR00967">
    <property type="entry name" value="3a0501s007"/>
    <property type="match status" value="1"/>
</dbReference>
<sequence>MKRFIQTIRNIYKIEDLRKRIGYTIGIVLLYRLGSYVVLPGVDPNQLANLQNQTSGGLLGLLNMFSGGAFSNASIFALGIMPYISASIVVQLLGMAIPYFQKLQKEGESGRKKINQITRYLTVLITGFQAPGYIANLVSQLPAQAITPFDPAVTSPTTFFWVSSVIILISGTLFVMWLGERITDKGIGNGISLIIMIGIIARLPFALFGELVSRMEQKGGGLVIFIVELAVLIGVILISILLVQGTRKIPVQYAKRIVGNKQYGGVRQYIPLKVNAAGVMPIIFAQAIMFLPLTLAGFAESETLTGFASAFTNINGFWYNFVFALLIVVFTYFYTAITINPNQMAEDMKKNNGFIPGVKPGKKTAEFIDQIMSRITLPGSLFLAFVAIMPALVSKIGITAQFAQFYGGTSLLILVGVVLDTLQQIESHLLMRHYDGLTKSGRIKGRSSINMG</sequence>
<accession>A0A0S7BS64</accession>
<evidence type="ECO:0000256" key="6">
    <source>
        <dbReference type="ARBA" id="ARBA00022989"/>
    </source>
</evidence>
<keyword evidence="7 10" id="KW-0811">Translocation</keyword>
<feature type="transmembrane region" description="Helical" evidence="10">
    <location>
        <begin position="120"/>
        <end position="138"/>
    </location>
</feature>
<organism evidence="14">
    <name type="scientific">Lentimicrobium saccharophilum</name>
    <dbReference type="NCBI Taxonomy" id="1678841"/>
    <lineage>
        <taxon>Bacteria</taxon>
        <taxon>Pseudomonadati</taxon>
        <taxon>Bacteroidota</taxon>
        <taxon>Bacteroidia</taxon>
        <taxon>Bacteroidales</taxon>
        <taxon>Lentimicrobiaceae</taxon>
        <taxon>Lentimicrobium</taxon>
    </lineage>
</organism>
<evidence type="ECO:0000313" key="15">
    <source>
        <dbReference type="Proteomes" id="UP000053091"/>
    </source>
</evidence>
<dbReference type="GO" id="GO:0043952">
    <property type="term" value="P:protein transport by the Sec complex"/>
    <property type="evidence" value="ECO:0007669"/>
    <property type="project" value="UniProtKB-UniRule"/>
</dbReference>